<organism evidence="2 3">
    <name type="scientific">Methanococcus vannielii (strain ATCC 35089 / DSM 1224 / JCM 13029 / OCM 148 / SB)</name>
    <dbReference type="NCBI Taxonomy" id="406327"/>
    <lineage>
        <taxon>Archaea</taxon>
        <taxon>Methanobacteriati</taxon>
        <taxon>Methanobacteriota</taxon>
        <taxon>Methanomada group</taxon>
        <taxon>Methanococci</taxon>
        <taxon>Methanococcales</taxon>
        <taxon>Methanococcaceae</taxon>
        <taxon>Methanococcus</taxon>
    </lineage>
</organism>
<evidence type="ECO:0000313" key="3">
    <source>
        <dbReference type="Proteomes" id="UP000001107"/>
    </source>
</evidence>
<dbReference type="HOGENOM" id="CLU_077970_2_1_2"/>
<evidence type="ECO:0000313" key="2">
    <source>
        <dbReference type="EMBL" id="ABR54920.1"/>
    </source>
</evidence>
<accession>A6UQZ8</accession>
<reference evidence="2" key="1">
    <citation type="submission" date="2007-06" db="EMBL/GenBank/DDBJ databases">
        <title>Complete sequence of Methanococcus vannielii SB.</title>
        <authorList>
            <consortium name="US DOE Joint Genome Institute"/>
            <person name="Copeland A."/>
            <person name="Lucas S."/>
            <person name="Lapidus A."/>
            <person name="Barry K."/>
            <person name="Glavina del Rio T."/>
            <person name="Dalin E."/>
            <person name="Tice H."/>
            <person name="Pitluck S."/>
            <person name="Chain P."/>
            <person name="Malfatti S."/>
            <person name="Shin M."/>
            <person name="Vergez L."/>
            <person name="Schmutz J."/>
            <person name="Larimer F."/>
            <person name="Land M."/>
            <person name="Hauser L."/>
            <person name="Kyrpides N."/>
            <person name="Anderson I."/>
            <person name="Sieprawska-Lupa M."/>
            <person name="Whitman W.B."/>
            <person name="Richardson P."/>
        </authorList>
    </citation>
    <scope>NUCLEOTIDE SEQUENCE [LARGE SCALE GENOMIC DNA]</scope>
    <source>
        <strain evidence="2">SB</strain>
    </source>
</reference>
<dbReference type="SUPFAM" id="SSF52540">
    <property type="entry name" value="P-loop containing nucleoside triphosphate hydrolases"/>
    <property type="match status" value="1"/>
</dbReference>
<sequence length="158" mass="17805">MVKELKIVVMGSEDVGKTSLMDALIKNVSKVEHKGTTVAIDYGRIELLDKKLHFFGTPGQERFGFMREVAIEGADYGILVLDATIGLRNVDLEIIKMLSKRKIPYSVFINKMDLCNESNALEIKKSLVILDENIQNIIHGSIRRKEGLSEIFNQLNII</sequence>
<name>A6UQZ8_METVS</name>
<dbReference type="SMART" id="SM00175">
    <property type="entry name" value="RAB"/>
    <property type="match status" value="1"/>
</dbReference>
<dbReference type="Proteomes" id="UP000001107">
    <property type="component" value="Chromosome"/>
</dbReference>
<dbReference type="CDD" id="cd00882">
    <property type="entry name" value="Ras_like_GTPase"/>
    <property type="match status" value="1"/>
</dbReference>
<dbReference type="AlphaFoldDB" id="A6UQZ8"/>
<dbReference type="GO" id="GO:0005525">
    <property type="term" value="F:GTP binding"/>
    <property type="evidence" value="ECO:0007669"/>
    <property type="project" value="InterPro"/>
</dbReference>
<dbReference type="EMBL" id="CP000742">
    <property type="protein sequence ID" value="ABR54920.1"/>
    <property type="molecule type" value="Genomic_DNA"/>
</dbReference>
<dbReference type="PRINTS" id="PR00449">
    <property type="entry name" value="RASTRNSFRMNG"/>
</dbReference>
<dbReference type="PANTHER" id="PTHR42708">
    <property type="entry name" value="ATP/GTP-BINDING PROTEIN-RELATED"/>
    <property type="match status" value="1"/>
</dbReference>
<dbReference type="Gene3D" id="3.40.50.300">
    <property type="entry name" value="P-loop containing nucleotide triphosphate hydrolases"/>
    <property type="match status" value="1"/>
</dbReference>
<dbReference type="Pfam" id="PF01926">
    <property type="entry name" value="MMR_HSR1"/>
    <property type="match status" value="1"/>
</dbReference>
<feature type="domain" description="G" evidence="1">
    <location>
        <begin position="6"/>
        <end position="111"/>
    </location>
</feature>
<dbReference type="InterPro" id="IPR027417">
    <property type="entry name" value="P-loop_NTPase"/>
</dbReference>
<evidence type="ECO:0000259" key="1">
    <source>
        <dbReference type="Pfam" id="PF01926"/>
    </source>
</evidence>
<dbReference type="GeneID" id="5325565"/>
<dbReference type="OrthoDB" id="49590at2157"/>
<dbReference type="RefSeq" id="WP_012065849.1">
    <property type="nucleotide sequence ID" value="NC_009634.1"/>
</dbReference>
<keyword evidence="3" id="KW-1185">Reference proteome</keyword>
<dbReference type="KEGG" id="mvn:Mevan_1017"/>
<dbReference type="InterPro" id="IPR006073">
    <property type="entry name" value="GTP-bd"/>
</dbReference>
<dbReference type="InterPro" id="IPR005225">
    <property type="entry name" value="Small_GTP-bd"/>
</dbReference>
<protein>
    <submittedName>
        <fullName evidence="2">Small GTP-binding protein</fullName>
    </submittedName>
</protein>
<dbReference type="InterPro" id="IPR052705">
    <property type="entry name" value="Gliding_Motility_GTPase"/>
</dbReference>
<proteinExistence type="predicted"/>
<dbReference type="PANTHER" id="PTHR42708:SF1">
    <property type="entry name" value="GLIDING MOTILITY PROTEIN MGLA"/>
    <property type="match status" value="1"/>
</dbReference>
<dbReference type="eggNOG" id="arCOG00362">
    <property type="taxonomic scope" value="Archaea"/>
</dbReference>
<dbReference type="NCBIfam" id="TIGR00231">
    <property type="entry name" value="small_GTP"/>
    <property type="match status" value="1"/>
</dbReference>
<gene>
    <name evidence="2" type="ordered locus">Mevan_1017</name>
</gene>
<dbReference type="STRING" id="406327.Mevan_1017"/>